<evidence type="ECO:0000259" key="2">
    <source>
        <dbReference type="Pfam" id="PF03061"/>
    </source>
</evidence>
<keyword evidence="1" id="KW-0472">Membrane</keyword>
<dbReference type="SUPFAM" id="SSF54637">
    <property type="entry name" value="Thioesterase/thiol ester dehydrase-isomerase"/>
    <property type="match status" value="1"/>
</dbReference>
<protein>
    <recommendedName>
        <fullName evidence="2">Thioesterase domain-containing protein</fullName>
    </recommendedName>
</protein>
<gene>
    <name evidence="3" type="ORF">GXY80_15370</name>
</gene>
<accession>A0A971M819</accession>
<keyword evidence="1" id="KW-1133">Transmembrane helix</keyword>
<comment type="caution">
    <text evidence="3">The sequence shown here is derived from an EMBL/GenBank/DDBJ whole genome shotgun (WGS) entry which is preliminary data.</text>
</comment>
<dbReference type="EMBL" id="JAAYEE010000305">
    <property type="protein sequence ID" value="NLW36836.1"/>
    <property type="molecule type" value="Genomic_DNA"/>
</dbReference>
<keyword evidence="1" id="KW-0812">Transmembrane</keyword>
<evidence type="ECO:0000313" key="4">
    <source>
        <dbReference type="Proteomes" id="UP000777265"/>
    </source>
</evidence>
<proteinExistence type="predicted"/>
<dbReference type="Pfam" id="PF03061">
    <property type="entry name" value="4HBT"/>
    <property type="match status" value="1"/>
</dbReference>
<evidence type="ECO:0000313" key="3">
    <source>
        <dbReference type="EMBL" id="NLW36836.1"/>
    </source>
</evidence>
<dbReference type="AlphaFoldDB" id="A0A971M819"/>
<dbReference type="InterPro" id="IPR029069">
    <property type="entry name" value="HotDog_dom_sf"/>
</dbReference>
<dbReference type="Proteomes" id="UP000777265">
    <property type="component" value="Unassembled WGS sequence"/>
</dbReference>
<evidence type="ECO:0000256" key="1">
    <source>
        <dbReference type="SAM" id="Phobius"/>
    </source>
</evidence>
<reference evidence="3" key="1">
    <citation type="journal article" date="2020" name="Biotechnol. Biofuels">
        <title>New insights from the biogas microbiome by comprehensive genome-resolved metagenomics of nearly 1600 species originating from multiple anaerobic digesters.</title>
        <authorList>
            <person name="Campanaro S."/>
            <person name="Treu L."/>
            <person name="Rodriguez-R L.M."/>
            <person name="Kovalovszki A."/>
            <person name="Ziels R.M."/>
            <person name="Maus I."/>
            <person name="Zhu X."/>
            <person name="Kougias P.G."/>
            <person name="Basile A."/>
            <person name="Luo G."/>
            <person name="Schluter A."/>
            <person name="Konstantinidis K.T."/>
            <person name="Angelidaki I."/>
        </authorList>
    </citation>
    <scope>NUCLEOTIDE SEQUENCE</scope>
    <source>
        <strain evidence="3">AS06rmzACSIP_7</strain>
    </source>
</reference>
<dbReference type="Gene3D" id="3.10.129.10">
    <property type="entry name" value="Hotdog Thioesterase"/>
    <property type="match status" value="1"/>
</dbReference>
<sequence length="162" mass="18636">MNRGALPIFKASFFLNQKRRDGLKLRVIYAGDHVYTDFRLSNGFQSETNSLYGGIFFGIMDVLMWYAILMEARKICMTKKITVDFFEPLLCGAPYRAKSKLMNVNGKNFYVTAWTEDANGEVCTKVDALFREGKNISMADILRDFDFSETTPEMEEFFSTFS</sequence>
<feature type="transmembrane region" description="Helical" evidence="1">
    <location>
        <begin position="50"/>
        <end position="69"/>
    </location>
</feature>
<name>A0A971M819_9BACT</name>
<dbReference type="GO" id="GO:0016790">
    <property type="term" value="F:thiolester hydrolase activity"/>
    <property type="evidence" value="ECO:0007669"/>
    <property type="project" value="UniProtKB-ARBA"/>
</dbReference>
<feature type="domain" description="Thioesterase" evidence="2">
    <location>
        <begin position="50"/>
        <end position="122"/>
    </location>
</feature>
<organism evidence="3 4">
    <name type="scientific">Syntrophorhabdus aromaticivorans</name>
    <dbReference type="NCBI Taxonomy" id="328301"/>
    <lineage>
        <taxon>Bacteria</taxon>
        <taxon>Pseudomonadati</taxon>
        <taxon>Thermodesulfobacteriota</taxon>
        <taxon>Syntrophorhabdia</taxon>
        <taxon>Syntrophorhabdales</taxon>
        <taxon>Syntrophorhabdaceae</taxon>
        <taxon>Syntrophorhabdus</taxon>
    </lineage>
</organism>
<reference evidence="3" key="2">
    <citation type="submission" date="2020-01" db="EMBL/GenBank/DDBJ databases">
        <authorList>
            <person name="Campanaro S."/>
        </authorList>
    </citation>
    <scope>NUCLEOTIDE SEQUENCE</scope>
    <source>
        <strain evidence="3">AS06rmzACSIP_7</strain>
    </source>
</reference>
<dbReference type="InterPro" id="IPR006683">
    <property type="entry name" value="Thioestr_dom"/>
</dbReference>